<feature type="binding site" evidence="21">
    <location>
        <position position="835"/>
    </location>
    <ligand>
        <name>Zn(2+)</name>
        <dbReference type="ChEBI" id="CHEBI:29105"/>
        <label>2</label>
        <note>catalytic</note>
    </ligand>
</feature>
<feature type="active site" description="Proton acceptor 1" evidence="14">
    <location>
        <position position="808"/>
    </location>
</feature>
<keyword evidence="10 19" id="KW-1015">Disulfide bond</keyword>
<dbReference type="GO" id="GO:0005886">
    <property type="term" value="C:plasma membrane"/>
    <property type="evidence" value="ECO:0007669"/>
    <property type="project" value="TreeGrafter"/>
</dbReference>
<comment type="catalytic activity">
    <reaction evidence="12">
        <text>Release of a C-terminal dipeptide, oligopeptide-|-Xaa-Yaa, when Xaa is not Pro, and Yaa is neither Asp nor Glu. Thus, conversion of angiotensin I to angiotensin II, with increase in vasoconstrictor activity, but no action on angiotensin II.</text>
        <dbReference type="EC" id="3.4.15.1"/>
    </reaction>
</comment>
<evidence type="ECO:0000256" key="20">
    <source>
        <dbReference type="PIRSR" id="PIRSR601548-6"/>
    </source>
</evidence>
<comment type="cofactor">
    <cofactor evidence="1">
        <name>Zn(2+)</name>
        <dbReference type="ChEBI" id="CHEBI:29105"/>
    </cofactor>
</comment>
<dbReference type="SUPFAM" id="SSF55486">
    <property type="entry name" value="Metalloproteases ('zincins'), catalytic domain"/>
    <property type="match status" value="6"/>
</dbReference>
<dbReference type="OrthoDB" id="10029630at2759"/>
<evidence type="ECO:0000256" key="13">
    <source>
        <dbReference type="ARBA" id="ARBA00039858"/>
    </source>
</evidence>
<dbReference type="PANTHER" id="PTHR10514">
    <property type="entry name" value="ANGIOTENSIN-CONVERTING ENZYME"/>
    <property type="match status" value="1"/>
</dbReference>
<dbReference type="GO" id="GO:0006508">
    <property type="term" value="P:proteolysis"/>
    <property type="evidence" value="ECO:0007669"/>
    <property type="project" value="UniProtKB-KW"/>
</dbReference>
<evidence type="ECO:0000313" key="26">
    <source>
        <dbReference type="Proteomes" id="UP000242188"/>
    </source>
</evidence>
<protein>
    <recommendedName>
        <fullName evidence="13 23">Angiotensin-converting enzyme</fullName>
        <ecNumber evidence="23">3.4.-.-</ecNumber>
    </recommendedName>
</protein>
<evidence type="ECO:0000256" key="6">
    <source>
        <dbReference type="ARBA" id="ARBA00022729"/>
    </source>
</evidence>
<dbReference type="GO" id="GO:0004180">
    <property type="term" value="F:carboxypeptidase activity"/>
    <property type="evidence" value="ECO:0007669"/>
    <property type="project" value="UniProtKB-KW"/>
</dbReference>
<feature type="active site" description="Proton donor 2" evidence="16">
    <location>
        <position position="1525"/>
    </location>
</feature>
<keyword evidence="9 23" id="KW-0482">Metalloprotease</keyword>
<evidence type="ECO:0000256" key="23">
    <source>
        <dbReference type="RuleBase" id="RU361144"/>
    </source>
</evidence>
<proteinExistence type="inferred from homology"/>
<evidence type="ECO:0000256" key="12">
    <source>
        <dbReference type="ARBA" id="ARBA00036868"/>
    </source>
</evidence>
<evidence type="ECO:0000256" key="1">
    <source>
        <dbReference type="ARBA" id="ARBA00001947"/>
    </source>
</evidence>
<keyword evidence="8 18" id="KW-0862">Zinc</keyword>
<dbReference type="Pfam" id="PF01401">
    <property type="entry name" value="Peptidase_M2"/>
    <property type="match status" value="7"/>
</dbReference>
<feature type="binding site" evidence="21">
    <location>
        <position position="807"/>
    </location>
    <ligand>
        <name>Zn(2+)</name>
        <dbReference type="ChEBI" id="CHEBI:29105"/>
        <label>2</label>
        <note>catalytic</note>
    </ligand>
</feature>
<feature type="binding site" evidence="17">
    <location>
        <position position="946"/>
    </location>
    <ligand>
        <name>chloride</name>
        <dbReference type="ChEBI" id="CHEBI:17996"/>
        <label>1</label>
    </ligand>
</feature>
<comment type="caution">
    <text evidence="25">The sequence shown here is derived from an EMBL/GenBank/DDBJ whole genome shotgun (WGS) entry which is preliminary data.</text>
</comment>
<dbReference type="PROSITE" id="PS52011">
    <property type="entry name" value="PEPTIDASE_M2"/>
    <property type="match status" value="7"/>
</dbReference>
<feature type="disulfide bond" evidence="22">
    <location>
        <begin position="260"/>
        <end position="278"/>
    </location>
</feature>
<accession>A0A210Q9B1</accession>
<feature type="active site" description="Proton acceptor 2" evidence="20">
    <location>
        <position position="808"/>
    </location>
</feature>
<sequence>MSEEANTFAWRNFTDSSLRRQFRLITNIGLSACRDEDLLKQIIKIQSDMEKTYSTGKVCYKSTENCLALEPDLTRLLANSKDYNELLQAWKGWRDVTGKKMREEYEQFVNLSNHAIRSIGDFDNYAEYWLSLYDSAGFEEEVIAIMEQLKPLYLELHTYVREKLQEIYPSHMFPATGHIPAHLLGDMWGQSWDNLFDIMQPFKNKTRFDVTEAMVSQNYTVEKMYTITEEFFTSLGLPKLRDSFWKNSMLERPNNREVSCHGSAWDFLKNYDYRIKMCTDITMVDLYTVHHEMGHIYYQMAYENLSMPFRDGANPAFHEAIGDTIALSVVTPTHLHKIGLLDTVENDQESDINFLMNIALDKLAFLPFSFTLDSWRWGVFRGDTLPQHYNSKWWELRELLSLGSSKSWPDALEIMTGQRNMDARAFIEYFQPLTDWLKIQNKNKRSGWTELSCPSSTTGLIDSEEAGWEWIEQNDKLFTDIFSEMANAEWQYATNITDHNRKIKVDTTLKFAEYEQVAVQKASMFDWTSFQNKTLRRLFKKLNTTIGINSLEGKDKLEQHNSIISEMKAITSKANVCLSDGQCHQIMPGLTQVFSESRNYSLLTEAWRKWRDATGRKMKDLYKDMVNISNEAFMQLGYEDTGDYWRSWYESPTLQENLEQLLMQLEPLYKNLHAYIRRKLRNFYGEEHFPASGHVPAHLFGNMWGQQWNNIYDLVEPFKGKSSMDVTSRLQKIGLKPLNLFKVAEEFFTSLGLLEMPQSFWEDSMIVKPEDRDVMCHASAWDFHNGKDFRIKMCTKVDMEDLMTIHHEMGHIQYFLQYKDLPISFRNGANNGFHEAVGDVMELSVSTPEHLRKIGFLDNVVHDSDSDINFLMSMALKKIAFLPFGYMIDQWRWSVFSGETTPEEYNEKWWQLRCKLQGMSPPIARTSDDFDAGAKYHVASNTAYIRYFISFVIQFQFHKALCTAAGKTGPLHRCDIYQSREAGKLLGDMLAMGSSQPWQEAMEKITGQREMNAEPLMEYFKPLTDWLREQNQNDTIGWTDECPQDEPELINDAELAKEFLLNYDNEVQEMDAFYMSAYWNYVTNITDYNQQKQVEANLIASDFSRNAALNGSLFNWKTLPDPLMRKQFASLVDKGTSLKDKEKTKERSNVMAKLKSIYAKAKACLTKDRCLKMEPDLNVLMATSRDQEELLQGWKSWRNATGPKMKNHYARFVELSNEGAKENGYNDVGEYWRSWYDTPSLRDDLVILLDRLQVLYLQLHTYVKGKLVTYYGKEHFPRSGHIPAHLLGNMWAQNWNNIYDIVQPFKDKKTPNITKTMLEKNITVNQMFKLSEDFFVSLNLSAMPLSFWENSILERPTDRRDMVCHASAWDFGNAKDFRIKMCSNVSLETFQVIHHEMGHIEYYLQYKDQPWQFRAGANPGFHEAVGDVMAMSVVTPAHLHKLGLLETVEEDFESDINFLMSMALGKIAFLPFGYLIDQWRWSVFSGETTSDEYNKKWWQLRCKYQGVSPSLPRSEEDFDPGSKYHVPGNTPYIRYFISHVVQFQFHKALCDAAGHTGPLHKCDIYQSKEAGKLLGDMLKLGSSKSWQEAMEAITGQRSMSVEPIIAYFQPLIDWLTKQNLDKPTGWLDKCQQPRSSLINDKELARTWLDNCNKQAGSKLQLVSKLEWENANNHESSYDNKDLEEVRTDLAEFNRQVWLNASRFDWEGFTDMDLKREFGYIREQVGINALADPNKLERLKALIRDFKDIKTTDVLKKSLATNRNYSQLITIWLSGQRAGSDNGKDKYAEIVELSNEAANELGFMDTSEVWRSQYESETFQQDLKGLWEQVKPLYQELHTYVRQKLRAYYGAERFPVSGQIPAHILGTLMGGNWQNLNDLLMPYRDIADVDITPNLNARNYTTEIMFHKAEEFFTSIGLSKLPVSFWEKSIFMRQSEGQNANCNPLYLNLGSDDVRVRMCTDVDQEHFVAVHEELARIQYSRAYTKQPLNLQGAANPGFAEAVAGLIGLSVSSSEHLHHIGLLEAAANKTEDMLNFLMRIGLKKIPSLPFGYVINHWQHSVFSEETKPETYDEKWWKLRCKYQGFSPPEHEIDAGFFYPGTEDHGSINMPYIRYFVGTVLEFQLHEGLCKSAGHTGPLHTCDIYQSRKAGALLMQMLESGRSQHWQDILETLTDQRHIDAASLVKYFQPLYDWLKEQNMDQSTGWVDDCSALTIGEKASDWLSAYILEATDVYRNKILSKWNYSVNITADTAAKMITSVLNTAEFAKLSAEEISKLHWKELADHDTKRQLKTITQIGQGAMNDKAKLKRLYNVQSRMKSMYKKGKVCLTPDRCIALEPGMTEIMSSSRNKTVLLNAWKGWRATTRSIKPYYTEFVDLSNEGIRDLGYEDTGEYWRSKYESPNFVSNLEDLWTQLTPLYENIHAYVRKRLGKVYGMDTFPTTGHIPAHLLGSMWGQSWGHIYDLVIPYKGSESVEVTPELKRQGYTVTRMFKTAEDFYVSLGLSPLPMSFWNKSMLEKPVGRDVECKPSAWDMLNQSDVRIKMCATVNMENLLTIHHEIGHIQYFLQYRNQPITFRRGANPGFPEAIGDAVTLSVSTPSHLRKIGLVNTSSQQDDIKADINFLMMMALEKIAFLPFGYLVDQWRWSVFEGETTPEQYNEKWWQLRCRYQGVSAPLERTEEDFDPGAIYDIPANKDFVRHFVSSVMQFQFHKVLCDAAGQTGPLHKCGIYQSKEAGKLLSDTLKLGSSVPWPEAMKKLTGQSKMDVGPLLKYFQPLSDWLQTENLRERPGWSHACPTRRGITPERKSSATSGTSHKNTPTNATRKYIAFRKNQSKEAAQYDWKTFKDPAVRRQFEKLVQISPHSNDVSRNQVRCNDPGLKYSDGPMAQERSEKKLLELWIEWRNATGRKIRNKFIDYVQISNKVAQLRFGDRSEVWQRNYESKAFEADIKRVFLELRPMYEQLHAYIRRKLAVHYGRTPFPDSGHIPAHLVDNVWRHKWNDMYDLVKPYPEVNSFNVTRALIEMGYRIADLFKMAQDFYTSLGFEPMTADFWANSIAIKPSNREMICQPSAFDFSNGKDFRYGFHDAMAGLSKLSFQTPEHFQILGLASDIADDNKSDINALMGVALETVASLPLTYLVDQWRWNVFQGRTLSYTYNLDWWRLRCKYQGISPPVLRTEEDFDAGSEHHVSSNLPYIQDFVSNILKFQWHKALCSKGQQQQKPLHRCDIFRNWIAGSKLKEMLELGSSRPWQDTLKLLTGSRRMSAKPLVEYLKPLTNWLTNENKGHRIGWDVNCPENKVSVASTMFPASACTSLVLAMLLVLLL</sequence>
<dbReference type="InterPro" id="IPR001548">
    <property type="entry name" value="Peptidase_M2"/>
</dbReference>
<evidence type="ECO:0000256" key="10">
    <source>
        <dbReference type="ARBA" id="ARBA00023157"/>
    </source>
</evidence>
<comment type="similarity">
    <text evidence="2 22 23">Belongs to the peptidase M2 family.</text>
</comment>
<feature type="disulfide bond" evidence="22">
    <location>
        <begin position="2523"/>
        <end position="2541"/>
    </location>
</feature>
<feature type="binding site" evidence="21">
    <location>
        <position position="811"/>
    </location>
    <ligand>
        <name>Zn(2+)</name>
        <dbReference type="ChEBI" id="CHEBI:29105"/>
        <label>2</label>
        <note>catalytic</note>
    </ligand>
</feature>
<dbReference type="PRINTS" id="PR00791">
    <property type="entry name" value="PEPDIPTASEA"/>
</dbReference>
<keyword evidence="3 23" id="KW-0121">Carboxypeptidase</keyword>
<feature type="active site" description="Proton donor 2" evidence="20">
    <location>
        <position position="937"/>
    </location>
</feature>
<evidence type="ECO:0000256" key="22">
    <source>
        <dbReference type="PROSITE-ProRule" id="PRU01355"/>
    </source>
</evidence>
<dbReference type="GO" id="GO:0046872">
    <property type="term" value="F:metal ion binding"/>
    <property type="evidence" value="ECO:0007669"/>
    <property type="project" value="UniProtKB-KW"/>
</dbReference>
<keyword evidence="26" id="KW-1185">Reference proteome</keyword>
<dbReference type="GO" id="GO:0008241">
    <property type="term" value="F:peptidyl-dipeptidase activity"/>
    <property type="evidence" value="ECO:0007669"/>
    <property type="project" value="UniProtKB-EC"/>
</dbReference>
<evidence type="ECO:0000256" key="11">
    <source>
        <dbReference type="ARBA" id="ARBA00023180"/>
    </source>
</evidence>
<evidence type="ECO:0000256" key="16">
    <source>
        <dbReference type="PIRSR" id="PIRSR601548-11"/>
    </source>
</evidence>
<dbReference type="GO" id="GO:0008237">
    <property type="term" value="F:metallopeptidase activity"/>
    <property type="evidence" value="ECO:0007669"/>
    <property type="project" value="UniProtKB-KW"/>
</dbReference>
<keyword evidence="11 15" id="KW-0325">Glycoprotein</keyword>
<dbReference type="EMBL" id="NEDP02004519">
    <property type="protein sequence ID" value="OWF45324.1"/>
    <property type="molecule type" value="Genomic_DNA"/>
</dbReference>
<feature type="disulfide bond" evidence="22">
    <location>
        <begin position="1364"/>
        <end position="1382"/>
    </location>
</feature>
<evidence type="ECO:0000256" key="4">
    <source>
        <dbReference type="ARBA" id="ARBA00022670"/>
    </source>
</evidence>
<evidence type="ECO:0000256" key="2">
    <source>
        <dbReference type="ARBA" id="ARBA00008139"/>
    </source>
</evidence>
<reference evidence="25 26" key="1">
    <citation type="journal article" date="2017" name="Nat. Ecol. Evol.">
        <title>Scallop genome provides insights into evolution of bilaterian karyotype and development.</title>
        <authorList>
            <person name="Wang S."/>
            <person name="Zhang J."/>
            <person name="Jiao W."/>
            <person name="Li J."/>
            <person name="Xun X."/>
            <person name="Sun Y."/>
            <person name="Guo X."/>
            <person name="Huan P."/>
            <person name="Dong B."/>
            <person name="Zhang L."/>
            <person name="Hu X."/>
            <person name="Sun X."/>
            <person name="Wang J."/>
            <person name="Zhao C."/>
            <person name="Wang Y."/>
            <person name="Wang D."/>
            <person name="Huang X."/>
            <person name="Wang R."/>
            <person name="Lv J."/>
            <person name="Li Y."/>
            <person name="Zhang Z."/>
            <person name="Liu B."/>
            <person name="Lu W."/>
            <person name="Hui Y."/>
            <person name="Liang J."/>
            <person name="Zhou Z."/>
            <person name="Hou R."/>
            <person name="Li X."/>
            <person name="Liu Y."/>
            <person name="Li H."/>
            <person name="Ning X."/>
            <person name="Lin Y."/>
            <person name="Zhao L."/>
            <person name="Xing Q."/>
            <person name="Dou J."/>
            <person name="Li Y."/>
            <person name="Mao J."/>
            <person name="Guo H."/>
            <person name="Dou H."/>
            <person name="Li T."/>
            <person name="Mu C."/>
            <person name="Jiang W."/>
            <person name="Fu Q."/>
            <person name="Fu X."/>
            <person name="Miao Y."/>
            <person name="Liu J."/>
            <person name="Yu Q."/>
            <person name="Li R."/>
            <person name="Liao H."/>
            <person name="Li X."/>
            <person name="Kong Y."/>
            <person name="Jiang Z."/>
            <person name="Chourrout D."/>
            <person name="Li R."/>
            <person name="Bao Z."/>
        </authorList>
    </citation>
    <scope>NUCLEOTIDE SEQUENCE [LARGE SCALE GENOMIC DNA]</scope>
    <source>
        <strain evidence="25 26">PY_sf001</strain>
    </source>
</reference>
<organism evidence="25 26">
    <name type="scientific">Mizuhopecten yessoensis</name>
    <name type="common">Japanese scallop</name>
    <name type="synonym">Patinopecten yessoensis</name>
    <dbReference type="NCBI Taxonomy" id="6573"/>
    <lineage>
        <taxon>Eukaryota</taxon>
        <taxon>Metazoa</taxon>
        <taxon>Spiralia</taxon>
        <taxon>Lophotrochozoa</taxon>
        <taxon>Mollusca</taxon>
        <taxon>Bivalvia</taxon>
        <taxon>Autobranchia</taxon>
        <taxon>Pteriomorphia</taxon>
        <taxon>Pectinida</taxon>
        <taxon>Pectinoidea</taxon>
        <taxon>Pectinidae</taxon>
        <taxon>Mizuhopecten</taxon>
    </lineage>
</organism>
<feature type="compositionally biased region" description="Polar residues" evidence="24">
    <location>
        <begin position="2804"/>
        <end position="2818"/>
    </location>
</feature>
<evidence type="ECO:0000313" key="25">
    <source>
        <dbReference type="EMBL" id="OWF45324.1"/>
    </source>
</evidence>
<evidence type="ECO:0000256" key="18">
    <source>
        <dbReference type="PIRSR" id="PIRSR601548-3"/>
    </source>
</evidence>
<evidence type="ECO:0000256" key="21">
    <source>
        <dbReference type="PIRSR" id="PIRSR601548-8"/>
    </source>
</evidence>
<feature type="region of interest" description="Disordered" evidence="24">
    <location>
        <begin position="2786"/>
        <end position="2818"/>
    </location>
</feature>
<name>A0A210Q9B1_MIZYE</name>
<evidence type="ECO:0000256" key="19">
    <source>
        <dbReference type="PIRSR" id="PIRSR601548-4"/>
    </source>
</evidence>
<feature type="active site" description="Proton donor 1" evidence="14">
    <location>
        <position position="937"/>
    </location>
</feature>
<feature type="glycosylation site" description="N-linked (GlcNAc...) asparagine" evidence="15">
    <location>
        <position position="495"/>
    </location>
</feature>
<feature type="disulfide bond" evidence="19 22">
    <location>
        <begin position="776"/>
        <end position="794"/>
    </location>
</feature>
<dbReference type="PANTHER" id="PTHR10514:SF27">
    <property type="entry name" value="ANGIOTENSIN-CONVERTING ENZYME"/>
    <property type="match status" value="1"/>
</dbReference>
<feature type="binding site" evidence="17">
    <location>
        <position position="649"/>
    </location>
    <ligand>
        <name>chloride</name>
        <dbReference type="ChEBI" id="CHEBI:17996"/>
        <label>1</label>
    </ligand>
</feature>
<dbReference type="STRING" id="6573.A0A210Q9B1"/>
<feature type="glycosylation site" description="N-linked (GlcNAc...) (complex) asparagine" evidence="15">
    <location>
        <position position="532"/>
    </location>
</feature>
<keyword evidence="7 23" id="KW-0378">Hydrolase</keyword>
<dbReference type="FunFam" id="1.10.1370.30:FF:000004">
    <property type="entry name" value="Angiotensin-converting enzyme"/>
    <property type="match status" value="3"/>
</dbReference>
<evidence type="ECO:0000256" key="17">
    <source>
        <dbReference type="PIRSR" id="PIRSR601548-2"/>
    </source>
</evidence>
<evidence type="ECO:0000256" key="24">
    <source>
        <dbReference type="SAM" id="MobiDB-lite"/>
    </source>
</evidence>
<evidence type="ECO:0000256" key="3">
    <source>
        <dbReference type="ARBA" id="ARBA00022645"/>
    </source>
</evidence>
<feature type="binding site" evidence="18">
    <location>
        <position position="835"/>
    </location>
    <ligand>
        <name>Zn(2+)</name>
        <dbReference type="ChEBI" id="CHEBI:29105"/>
        <label>1</label>
        <note>catalytic</note>
    </ligand>
</feature>
<feature type="disulfide bond" evidence="19">
    <location>
        <begin position="577"/>
        <end position="583"/>
    </location>
</feature>
<feature type="disulfide bond" evidence="19">
    <location>
        <begin position="962"/>
        <end position="974"/>
    </location>
</feature>
<gene>
    <name evidence="25" type="ORF">KP79_PYT03639</name>
</gene>
<keyword evidence="6" id="KW-0732">Signal</keyword>
<feature type="active site" description="Proton acceptor 2" evidence="16">
    <location>
        <position position="1396"/>
    </location>
</feature>
<evidence type="ECO:0000256" key="5">
    <source>
        <dbReference type="ARBA" id="ARBA00022723"/>
    </source>
</evidence>
<dbReference type="Gene3D" id="1.10.1370.30">
    <property type="match status" value="5"/>
</dbReference>
<evidence type="ECO:0000256" key="14">
    <source>
        <dbReference type="PIRSR" id="PIRSR601548-1"/>
    </source>
</evidence>
<feature type="binding site" evidence="18">
    <location>
        <position position="811"/>
    </location>
    <ligand>
        <name>Zn(2+)</name>
        <dbReference type="ChEBI" id="CHEBI:29105"/>
        <label>1</label>
        <note>catalytic</note>
    </ligand>
</feature>
<keyword evidence="5 18" id="KW-0479">Metal-binding</keyword>
<dbReference type="Proteomes" id="UP000242188">
    <property type="component" value="Unassembled WGS sequence"/>
</dbReference>
<dbReference type="EC" id="3.4.-.-" evidence="23"/>
<evidence type="ECO:0000256" key="7">
    <source>
        <dbReference type="ARBA" id="ARBA00022801"/>
    </source>
</evidence>
<dbReference type="CDD" id="cd06461">
    <property type="entry name" value="M2_ACE"/>
    <property type="match status" value="6"/>
</dbReference>
<evidence type="ECO:0000256" key="15">
    <source>
        <dbReference type="PIRSR" id="PIRSR601548-10"/>
    </source>
</evidence>
<evidence type="ECO:0000256" key="9">
    <source>
        <dbReference type="ARBA" id="ARBA00023049"/>
    </source>
</evidence>
<feature type="binding site" evidence="18">
    <location>
        <position position="807"/>
    </location>
    <ligand>
        <name>Zn(2+)</name>
        <dbReference type="ChEBI" id="CHEBI:29105"/>
        <label>1</label>
        <note>catalytic</note>
    </ligand>
</feature>
<comment type="caution">
    <text evidence="22">Lacks conserved residue(s) required for the propagation of feature annotation.</text>
</comment>
<keyword evidence="4 23" id="KW-0645">Protease</keyword>
<evidence type="ECO:0000256" key="8">
    <source>
        <dbReference type="ARBA" id="ARBA00022833"/>
    </source>
</evidence>